<evidence type="ECO:0000313" key="1">
    <source>
        <dbReference type="EMBL" id="KAA0696322.1"/>
    </source>
</evidence>
<comment type="caution">
    <text evidence="1">The sequence shown here is derived from an EMBL/GenBank/DDBJ whole genome shotgun (WGS) entry which is preliminary data.</text>
</comment>
<dbReference type="EMBL" id="QOVF01000001">
    <property type="protein sequence ID" value="KAA0696322.1"/>
    <property type="molecule type" value="Genomic_DNA"/>
</dbReference>
<protein>
    <submittedName>
        <fullName evidence="1">Uncharacterized protein</fullName>
    </submittedName>
</protein>
<proteinExistence type="predicted"/>
<sequence>MLTNRHGGASSRPKLAFSTAAFGTAPRYCRCRQNINEADERMRKSDVKYRFVIDMATLKAA</sequence>
<dbReference type="OrthoDB" id="9771084at2"/>
<evidence type="ECO:0000313" key="2">
    <source>
        <dbReference type="Proteomes" id="UP000463138"/>
    </source>
</evidence>
<dbReference type="Proteomes" id="UP000463138">
    <property type="component" value="Unassembled WGS sequence"/>
</dbReference>
<accession>A0A7V7GVZ2</accession>
<name>A0A7V7GVZ2_9GAMM</name>
<dbReference type="AlphaFoldDB" id="A0A7V7GVZ2"/>
<keyword evidence="2" id="KW-1185">Reference proteome</keyword>
<gene>
    <name evidence="1" type="ORF">DT594_02900</name>
</gene>
<reference evidence="1 2" key="1">
    <citation type="submission" date="2018-07" db="EMBL/GenBank/DDBJ databases">
        <title>Pseudomonas laoshanensis sp. nov., isolated from soil.</title>
        <authorList>
            <person name="Sun J."/>
            <person name="Yu L."/>
            <person name="Wang M."/>
            <person name="Zhang C."/>
        </authorList>
    </citation>
    <scope>NUCLEOTIDE SEQUENCE [LARGE SCALE GENOMIC DNA]</scope>
    <source>
        <strain evidence="1 2">Y22</strain>
    </source>
</reference>
<organism evidence="1 2">
    <name type="scientific">Halopseudomonas laoshanensis</name>
    <dbReference type="NCBI Taxonomy" id="2268758"/>
    <lineage>
        <taxon>Bacteria</taxon>
        <taxon>Pseudomonadati</taxon>
        <taxon>Pseudomonadota</taxon>
        <taxon>Gammaproteobacteria</taxon>
        <taxon>Pseudomonadales</taxon>
        <taxon>Pseudomonadaceae</taxon>
        <taxon>Halopseudomonas</taxon>
    </lineage>
</organism>